<reference evidence="1 2" key="1">
    <citation type="submission" date="2016-11" db="EMBL/GenBank/DDBJ databases">
        <authorList>
            <person name="Jaros S."/>
            <person name="Januszkiewicz K."/>
            <person name="Wedrychowicz H."/>
        </authorList>
    </citation>
    <scope>NUCLEOTIDE SEQUENCE [LARGE SCALE GENOMIC DNA]</scope>
    <source>
        <strain evidence="1 2">DSM 10068</strain>
    </source>
</reference>
<dbReference type="AlphaFoldDB" id="A0A1M5VQI4"/>
<keyword evidence="2" id="KW-1185">Reference proteome</keyword>
<name>A0A1M5VQI4_9FIRM</name>
<dbReference type="PANTHER" id="PTHR35309">
    <property type="match status" value="1"/>
</dbReference>
<organism evidence="1 2">
    <name type="scientific">Sporobacter termitidis DSM 10068</name>
    <dbReference type="NCBI Taxonomy" id="1123282"/>
    <lineage>
        <taxon>Bacteria</taxon>
        <taxon>Bacillati</taxon>
        <taxon>Bacillota</taxon>
        <taxon>Clostridia</taxon>
        <taxon>Eubacteriales</taxon>
        <taxon>Oscillospiraceae</taxon>
        <taxon>Sporobacter</taxon>
    </lineage>
</organism>
<dbReference type="EMBL" id="FQXV01000002">
    <property type="protein sequence ID" value="SHH77450.1"/>
    <property type="molecule type" value="Genomic_DNA"/>
</dbReference>
<proteinExistence type="predicted"/>
<evidence type="ECO:0000313" key="2">
    <source>
        <dbReference type="Proteomes" id="UP000183995"/>
    </source>
</evidence>
<gene>
    <name evidence="1" type="ORF">SAMN02745823_00962</name>
</gene>
<protein>
    <submittedName>
        <fullName evidence="1">Tocopherol cyclase</fullName>
    </submittedName>
</protein>
<dbReference type="GO" id="GO:0009976">
    <property type="term" value="F:tocopherol cyclase activity"/>
    <property type="evidence" value="ECO:0007669"/>
    <property type="project" value="InterPro"/>
</dbReference>
<dbReference type="Pfam" id="PF14249">
    <property type="entry name" value="Tocopherol_cycl"/>
    <property type="match status" value="1"/>
</dbReference>
<dbReference type="STRING" id="1123282.SAMN02745823_00962"/>
<dbReference type="RefSeq" id="WP_242941152.1">
    <property type="nucleotide sequence ID" value="NZ_FQXV01000002.1"/>
</dbReference>
<dbReference type="PANTHER" id="PTHR35309:SF4">
    <property type="entry name" value="TOCOPHEROL CYCLASE"/>
    <property type="match status" value="1"/>
</dbReference>
<dbReference type="SUPFAM" id="SSF159245">
    <property type="entry name" value="AttH-like"/>
    <property type="match status" value="1"/>
</dbReference>
<evidence type="ECO:0000313" key="1">
    <source>
        <dbReference type="EMBL" id="SHH77450.1"/>
    </source>
</evidence>
<accession>A0A1M5VQI4</accession>
<dbReference type="InterPro" id="IPR025893">
    <property type="entry name" value="Tocopherol_cyclase"/>
</dbReference>
<dbReference type="Proteomes" id="UP000183995">
    <property type="component" value="Unassembled WGS sequence"/>
</dbReference>
<sequence>MAGYFEGWYFKQQAGREMLALIPAVHTDGGGHRTGSLQLITPDKSWYVPLPGEALRVVRRGAGRLPVIYAGDSTFSPRGVDLNIRGDGISASGHLRYGGMAAPRGDIMGPYRFVPLMECRHSVFSMTHEVQGSLTLNGKVFDFSDGAGYMEGDRGRSFPRRYAWAQCSWRDGGTCALMVSAADVRAIGRDFVGVVGFVCLRGRELRLATYRGAKADLAGGALAVRQGDLTLTVRLLEDRHQALRAPQGGEMVRLIKESLACRARFTLTDKSGPVFDFTTDQASFEYEF</sequence>